<evidence type="ECO:0000313" key="2">
    <source>
        <dbReference type="Proteomes" id="UP001595882"/>
    </source>
</evidence>
<dbReference type="EMBL" id="JBHSDT010000004">
    <property type="protein sequence ID" value="MFC4403391.1"/>
    <property type="molecule type" value="Genomic_DNA"/>
</dbReference>
<name>A0ABV8WYC6_9BACI</name>
<keyword evidence="2" id="KW-1185">Reference proteome</keyword>
<dbReference type="Proteomes" id="UP001595882">
    <property type="component" value="Unassembled WGS sequence"/>
</dbReference>
<accession>A0ABV8WYC6</accession>
<organism evidence="1 2">
    <name type="scientific">Gracilibacillus xinjiangensis</name>
    <dbReference type="NCBI Taxonomy" id="1193282"/>
    <lineage>
        <taxon>Bacteria</taxon>
        <taxon>Bacillati</taxon>
        <taxon>Bacillota</taxon>
        <taxon>Bacilli</taxon>
        <taxon>Bacillales</taxon>
        <taxon>Bacillaceae</taxon>
        <taxon>Gracilibacillus</taxon>
    </lineage>
</organism>
<evidence type="ECO:0008006" key="3">
    <source>
        <dbReference type="Google" id="ProtNLM"/>
    </source>
</evidence>
<proteinExistence type="predicted"/>
<dbReference type="RefSeq" id="WP_390251881.1">
    <property type="nucleotide sequence ID" value="NZ_JBHSDT010000004.1"/>
</dbReference>
<gene>
    <name evidence="1" type="ORF">ACFOY7_09895</name>
</gene>
<comment type="caution">
    <text evidence="1">The sequence shown here is derived from an EMBL/GenBank/DDBJ whole genome shotgun (WGS) entry which is preliminary data.</text>
</comment>
<protein>
    <recommendedName>
        <fullName evidence="3">DUF3794 domain-containing protein</fullName>
    </recommendedName>
</protein>
<sequence length="249" mass="28190">MLNNGILTGNTNLPEKQQMEGFCIPTDCPERAQTLQLPSPTSCLPQEILEELELRIRAANEFLLNSSLSSEREILEVIEGAMEGLIGQEVELEIDCSLRMDETGEINTVIGRVQLAGRDFTVLTSGRKQLLVPNQKICKIQLKNRFAEPVETEGLLEDIDPCLRRCITLRFGEVVSGSVELIQIFYGLTQEVYLLQFIDQEIEIITPDEKLKAKLHDVRDKYLILCDEKKNRIMPMEEPCIITLPICKG</sequence>
<evidence type="ECO:0000313" key="1">
    <source>
        <dbReference type="EMBL" id="MFC4403391.1"/>
    </source>
</evidence>
<reference evidence="2" key="1">
    <citation type="journal article" date="2019" name="Int. J. Syst. Evol. Microbiol.">
        <title>The Global Catalogue of Microorganisms (GCM) 10K type strain sequencing project: providing services to taxonomists for standard genome sequencing and annotation.</title>
        <authorList>
            <consortium name="The Broad Institute Genomics Platform"/>
            <consortium name="The Broad Institute Genome Sequencing Center for Infectious Disease"/>
            <person name="Wu L."/>
            <person name="Ma J."/>
        </authorList>
    </citation>
    <scope>NUCLEOTIDE SEQUENCE [LARGE SCALE GENOMIC DNA]</scope>
    <source>
        <strain evidence="2">CCUG 37865</strain>
    </source>
</reference>